<dbReference type="GO" id="GO:0046872">
    <property type="term" value="F:metal ion binding"/>
    <property type="evidence" value="ECO:0007669"/>
    <property type="project" value="UniProtKB-KW"/>
</dbReference>
<dbReference type="GeneID" id="87619524"/>
<evidence type="ECO:0000313" key="13">
    <source>
        <dbReference type="EMBL" id="RVT58568.1"/>
    </source>
</evidence>
<accession>A0A437K639</accession>
<reference evidence="13 14" key="1">
    <citation type="submission" date="2019-01" db="EMBL/GenBank/DDBJ databases">
        <title>Bacillus sp. M5HDSG1-1, whole genome shotgun sequence.</title>
        <authorList>
            <person name="Tuo L."/>
        </authorList>
    </citation>
    <scope>NUCLEOTIDE SEQUENCE [LARGE SCALE GENOMIC DNA]</scope>
    <source>
        <strain evidence="13 14">M5HDSG1-1</strain>
    </source>
</reference>
<evidence type="ECO:0000256" key="1">
    <source>
        <dbReference type="ARBA" id="ARBA00001946"/>
    </source>
</evidence>
<dbReference type="CDD" id="cd24067">
    <property type="entry name" value="ASKHA_NBD_ROK_BsFRK-like"/>
    <property type="match status" value="1"/>
</dbReference>
<dbReference type="PROSITE" id="PS01125">
    <property type="entry name" value="ROK"/>
    <property type="match status" value="1"/>
</dbReference>
<proteinExistence type="inferred from homology"/>
<dbReference type="EMBL" id="RZTZ01000012">
    <property type="protein sequence ID" value="RVT58568.1"/>
    <property type="molecule type" value="Genomic_DNA"/>
</dbReference>
<gene>
    <name evidence="13" type="ORF">EM808_21860</name>
</gene>
<evidence type="ECO:0000256" key="12">
    <source>
        <dbReference type="ARBA" id="ARBA00048451"/>
    </source>
</evidence>
<dbReference type="Gene3D" id="3.30.420.40">
    <property type="match status" value="2"/>
</dbReference>
<evidence type="ECO:0000256" key="2">
    <source>
        <dbReference type="ARBA" id="ARBA00006479"/>
    </source>
</evidence>
<dbReference type="EC" id="2.7.1.4" evidence="11"/>
<keyword evidence="8" id="KW-0067">ATP-binding</keyword>
<evidence type="ECO:0000256" key="4">
    <source>
        <dbReference type="ARBA" id="ARBA00022723"/>
    </source>
</evidence>
<comment type="cofactor">
    <cofactor evidence="1">
        <name>Mg(2+)</name>
        <dbReference type="ChEBI" id="CHEBI:18420"/>
    </cofactor>
</comment>
<evidence type="ECO:0000256" key="3">
    <source>
        <dbReference type="ARBA" id="ARBA00022679"/>
    </source>
</evidence>
<keyword evidence="5" id="KW-0547">Nucleotide-binding</keyword>
<protein>
    <recommendedName>
        <fullName evidence="11">fructokinase</fullName>
        <ecNumber evidence="11">2.7.1.4</ecNumber>
    </recommendedName>
</protein>
<evidence type="ECO:0000256" key="10">
    <source>
        <dbReference type="ARBA" id="ARBA00023277"/>
    </source>
</evidence>
<dbReference type="InterPro" id="IPR043129">
    <property type="entry name" value="ATPase_NBD"/>
</dbReference>
<comment type="similarity">
    <text evidence="2">Belongs to the ROK (NagC/XylR) family.</text>
</comment>
<keyword evidence="14" id="KW-1185">Reference proteome</keyword>
<dbReference type="AlphaFoldDB" id="A0A437K639"/>
<dbReference type="InterPro" id="IPR000600">
    <property type="entry name" value="ROK"/>
</dbReference>
<evidence type="ECO:0000256" key="5">
    <source>
        <dbReference type="ARBA" id="ARBA00022741"/>
    </source>
</evidence>
<dbReference type="FunFam" id="3.30.420.40:FF:000136">
    <property type="entry name" value="Putative fructokinase"/>
    <property type="match status" value="1"/>
</dbReference>
<sequence length="294" mass="31864">MKLFGAIEAGGTKFVCAAGTETGEIKERVSIATTTPEETMPEVIAFFNKHKVEAIGIGSFGPIDVDKNSPTYGNITTTPKLAWRDYPLLSSVQKEFSIPIGFNTDVNIAAMGEAVLGAAKGLDSCLYITVGTGIGAGAYIQGELLQGLTHPEMGHILVRRHPEDSYKGRCPYHGDCLEGLAAGPAIEERWGTKAAELSNNDKVWEMEGYYIAQALMQYILILSPKKIILGGGVMNQEQVLEYINKYLKEFLNGYLEFPQVSTDMGSYIVRPGLGDNAGITGGLLLAKRVYEESK</sequence>
<keyword evidence="6" id="KW-0418">Kinase</keyword>
<evidence type="ECO:0000256" key="11">
    <source>
        <dbReference type="ARBA" id="ARBA00038887"/>
    </source>
</evidence>
<dbReference type="FunFam" id="3.30.420.40:FF:000153">
    <property type="entry name" value="Putative fructokinase"/>
    <property type="match status" value="1"/>
</dbReference>
<dbReference type="GO" id="GO:0005524">
    <property type="term" value="F:ATP binding"/>
    <property type="evidence" value="ECO:0007669"/>
    <property type="project" value="UniProtKB-KW"/>
</dbReference>
<dbReference type="InterPro" id="IPR051804">
    <property type="entry name" value="Carb_Metab_Reg_Kinase/Isom"/>
</dbReference>
<dbReference type="PANTHER" id="PTHR42742:SF3">
    <property type="entry name" value="FRUCTOKINASE"/>
    <property type="match status" value="1"/>
</dbReference>
<evidence type="ECO:0000256" key="7">
    <source>
        <dbReference type="ARBA" id="ARBA00022833"/>
    </source>
</evidence>
<dbReference type="SUPFAM" id="SSF53067">
    <property type="entry name" value="Actin-like ATPase domain"/>
    <property type="match status" value="1"/>
</dbReference>
<dbReference type="InterPro" id="IPR049874">
    <property type="entry name" value="ROK_cs"/>
</dbReference>
<evidence type="ECO:0000256" key="6">
    <source>
        <dbReference type="ARBA" id="ARBA00022777"/>
    </source>
</evidence>
<dbReference type="Pfam" id="PF00480">
    <property type="entry name" value="ROK"/>
    <property type="match status" value="1"/>
</dbReference>
<evidence type="ECO:0000256" key="8">
    <source>
        <dbReference type="ARBA" id="ARBA00022840"/>
    </source>
</evidence>
<comment type="caution">
    <text evidence="13">The sequence shown here is derived from an EMBL/GenBank/DDBJ whole genome shotgun (WGS) entry which is preliminary data.</text>
</comment>
<evidence type="ECO:0000256" key="9">
    <source>
        <dbReference type="ARBA" id="ARBA00022842"/>
    </source>
</evidence>
<dbReference type="RefSeq" id="WP_127740773.1">
    <property type="nucleotide sequence ID" value="NZ_CP196002.1"/>
</dbReference>
<dbReference type="PANTHER" id="PTHR42742">
    <property type="entry name" value="TRANSCRIPTIONAL REPRESSOR MPRA"/>
    <property type="match status" value="1"/>
</dbReference>
<dbReference type="Proteomes" id="UP000288024">
    <property type="component" value="Unassembled WGS sequence"/>
</dbReference>
<keyword evidence="9" id="KW-0460">Magnesium</keyword>
<dbReference type="GO" id="GO:0008865">
    <property type="term" value="F:fructokinase activity"/>
    <property type="evidence" value="ECO:0007669"/>
    <property type="project" value="UniProtKB-EC"/>
</dbReference>
<keyword evidence="3" id="KW-0808">Transferase</keyword>
<organism evidence="13 14">
    <name type="scientific">Niallia taxi</name>
    <dbReference type="NCBI Taxonomy" id="2499688"/>
    <lineage>
        <taxon>Bacteria</taxon>
        <taxon>Bacillati</taxon>
        <taxon>Bacillota</taxon>
        <taxon>Bacilli</taxon>
        <taxon>Bacillales</taxon>
        <taxon>Bacillaceae</taxon>
        <taxon>Niallia</taxon>
    </lineage>
</organism>
<keyword evidence="4" id="KW-0479">Metal-binding</keyword>
<keyword evidence="10" id="KW-0119">Carbohydrate metabolism</keyword>
<keyword evidence="7" id="KW-0862">Zinc</keyword>
<evidence type="ECO:0000313" key="14">
    <source>
        <dbReference type="Proteomes" id="UP000288024"/>
    </source>
</evidence>
<name>A0A437K639_9BACI</name>
<comment type="catalytic activity">
    <reaction evidence="12">
        <text>D-fructose + ATP = D-fructose 6-phosphate + ADP + H(+)</text>
        <dbReference type="Rhea" id="RHEA:16125"/>
        <dbReference type="ChEBI" id="CHEBI:15378"/>
        <dbReference type="ChEBI" id="CHEBI:30616"/>
        <dbReference type="ChEBI" id="CHEBI:37721"/>
        <dbReference type="ChEBI" id="CHEBI:61527"/>
        <dbReference type="ChEBI" id="CHEBI:456216"/>
        <dbReference type="EC" id="2.7.1.4"/>
    </reaction>
</comment>